<gene>
    <name evidence="2" type="ORF">V144x_00660</name>
</gene>
<protein>
    <submittedName>
        <fullName evidence="2">Uncharacterized protein</fullName>
    </submittedName>
</protein>
<proteinExistence type="predicted"/>
<dbReference type="RefSeq" id="WP_144979675.1">
    <property type="nucleotide sequence ID" value="NZ_CP037920.1"/>
</dbReference>
<evidence type="ECO:0000313" key="3">
    <source>
        <dbReference type="Proteomes" id="UP000318704"/>
    </source>
</evidence>
<name>A0A517VNN6_9PLAN</name>
<dbReference type="Proteomes" id="UP000318704">
    <property type="component" value="Chromosome"/>
</dbReference>
<evidence type="ECO:0000313" key="2">
    <source>
        <dbReference type="EMBL" id="QDT94636.1"/>
    </source>
</evidence>
<keyword evidence="1" id="KW-1133">Transmembrane helix</keyword>
<feature type="transmembrane region" description="Helical" evidence="1">
    <location>
        <begin position="94"/>
        <end position="116"/>
    </location>
</feature>
<reference evidence="2 3" key="1">
    <citation type="submission" date="2019-03" db="EMBL/GenBank/DDBJ databases">
        <title>Deep-cultivation of Planctomycetes and their phenomic and genomic characterization uncovers novel biology.</title>
        <authorList>
            <person name="Wiegand S."/>
            <person name="Jogler M."/>
            <person name="Boedeker C."/>
            <person name="Pinto D."/>
            <person name="Vollmers J."/>
            <person name="Rivas-Marin E."/>
            <person name="Kohn T."/>
            <person name="Peeters S.H."/>
            <person name="Heuer A."/>
            <person name="Rast P."/>
            <person name="Oberbeckmann S."/>
            <person name="Bunk B."/>
            <person name="Jeske O."/>
            <person name="Meyerdierks A."/>
            <person name="Storesund J.E."/>
            <person name="Kallscheuer N."/>
            <person name="Luecker S."/>
            <person name="Lage O.M."/>
            <person name="Pohl T."/>
            <person name="Merkel B.J."/>
            <person name="Hornburger P."/>
            <person name="Mueller R.-W."/>
            <person name="Bruemmer F."/>
            <person name="Labrenz M."/>
            <person name="Spormann A.M."/>
            <person name="Op den Camp H."/>
            <person name="Overmann J."/>
            <person name="Amann R."/>
            <person name="Jetten M.S.M."/>
            <person name="Mascher T."/>
            <person name="Medema M.H."/>
            <person name="Devos D.P."/>
            <person name="Kaster A.-K."/>
            <person name="Ovreas L."/>
            <person name="Rohde M."/>
            <person name="Galperin M.Y."/>
            <person name="Jogler C."/>
        </authorList>
    </citation>
    <scope>NUCLEOTIDE SEQUENCE [LARGE SCALE GENOMIC DNA]</scope>
    <source>
        <strain evidence="2 3">V144</strain>
    </source>
</reference>
<keyword evidence="1" id="KW-0472">Membrane</keyword>
<keyword evidence="1" id="KW-0812">Transmembrane</keyword>
<sequence length="158" mass="16884">MTITQQQKNTASVFAILTGLISIPLTWMTIREPLLLSGLGNSVHLPIGQLNVTGVNGTITFLFKSPIWFIVGIAISANVIQLMQNSRQFAIPWFAGWVTSIFGVIWIGIGICVALFSDKATLGIGSLLGFFCAGVALFCVIVPTSTQEDPLPTITDAS</sequence>
<dbReference type="AlphaFoldDB" id="A0A517VNN6"/>
<evidence type="ECO:0000256" key="1">
    <source>
        <dbReference type="SAM" id="Phobius"/>
    </source>
</evidence>
<feature type="transmembrane region" description="Helical" evidence="1">
    <location>
        <begin position="122"/>
        <end position="142"/>
    </location>
</feature>
<dbReference type="EMBL" id="CP037920">
    <property type="protein sequence ID" value="QDT94636.1"/>
    <property type="molecule type" value="Genomic_DNA"/>
</dbReference>
<feature type="transmembrane region" description="Helical" evidence="1">
    <location>
        <begin position="65"/>
        <end position="82"/>
    </location>
</feature>
<accession>A0A517VNN6</accession>
<dbReference type="KEGG" id="gaw:V144x_00660"/>
<organism evidence="2 3">
    <name type="scientific">Gimesia aquarii</name>
    <dbReference type="NCBI Taxonomy" id="2527964"/>
    <lineage>
        <taxon>Bacteria</taxon>
        <taxon>Pseudomonadati</taxon>
        <taxon>Planctomycetota</taxon>
        <taxon>Planctomycetia</taxon>
        <taxon>Planctomycetales</taxon>
        <taxon>Planctomycetaceae</taxon>
        <taxon>Gimesia</taxon>
    </lineage>
</organism>
<feature type="transmembrane region" description="Helical" evidence="1">
    <location>
        <begin position="12"/>
        <end position="30"/>
    </location>
</feature>